<dbReference type="EMBL" id="AP012218">
    <property type="protein sequence ID" value="BAO41659.1"/>
    <property type="molecule type" value="Genomic_DNA"/>
</dbReference>
<reference evidence="2 3" key="1">
    <citation type="journal article" date="2015" name="Biotechnol. Biofuels">
        <title>Genetic basis of the highly efficient yeast Kluyveromyces marxianus: complete genome sequence and transcriptome analyses.</title>
        <authorList>
            <person name="Lertwattanasakul N."/>
            <person name="Kosaka T."/>
            <person name="Hosoyama A."/>
            <person name="Suzuki Y."/>
            <person name="Rodrussamee N."/>
            <person name="Matsutani M."/>
            <person name="Murata M."/>
            <person name="Fujimoto N."/>
            <person name="Suprayogi"/>
            <person name="Tsuchikane K."/>
            <person name="Limtong S."/>
            <person name="Fujita N."/>
            <person name="Yamada M."/>
        </authorList>
    </citation>
    <scope>NUCLEOTIDE SEQUENCE [LARGE SCALE GENOMIC DNA]</scope>
    <source>
        <strain evidence="3">DMKU3-1042 / BCC 29191 / NBRC 104275</strain>
    </source>
</reference>
<dbReference type="RefSeq" id="XP_022677441.1">
    <property type="nucleotide sequence ID" value="XM_022821038.1"/>
</dbReference>
<evidence type="ECO:0000313" key="2">
    <source>
        <dbReference type="EMBL" id="BAO41659.1"/>
    </source>
</evidence>
<feature type="region of interest" description="Disordered" evidence="1">
    <location>
        <begin position="46"/>
        <end position="85"/>
    </location>
</feature>
<protein>
    <submittedName>
        <fullName evidence="2">Uncharacterized protein</fullName>
    </submittedName>
</protein>
<dbReference type="KEGG" id="kmx:KLMA_60368"/>
<proteinExistence type="predicted"/>
<dbReference type="GeneID" id="34717584"/>
<feature type="region of interest" description="Disordered" evidence="1">
    <location>
        <begin position="1"/>
        <end position="29"/>
    </location>
</feature>
<name>W0THQ2_KLUMD</name>
<gene>
    <name evidence="2" type="ORF">KLMA_60368</name>
</gene>
<evidence type="ECO:0000313" key="3">
    <source>
        <dbReference type="Proteomes" id="UP000065495"/>
    </source>
</evidence>
<dbReference type="AlphaFoldDB" id="W0THQ2"/>
<feature type="compositionally biased region" description="Basic residues" evidence="1">
    <location>
        <begin position="60"/>
        <end position="85"/>
    </location>
</feature>
<sequence>MDSFYQDLEERDDDKTVIPQASTPKEDRIDISEKDLEIDYLKDKVSADRGGRSVSGTITKVKKRNNRKKKKKKKEKRSTSKRHREYKYDRLLHDQYITQNETPLIGQQSERNPNDNTRIFFPGLLLGTFLGSMVTKFFLETTSL</sequence>
<evidence type="ECO:0000256" key="1">
    <source>
        <dbReference type="SAM" id="MobiDB-lite"/>
    </source>
</evidence>
<dbReference type="Proteomes" id="UP000065495">
    <property type="component" value="Chromosome 6"/>
</dbReference>
<organism evidence="2 3">
    <name type="scientific">Kluyveromyces marxianus (strain DMKU3-1042 / BCC 29191 / NBRC 104275)</name>
    <name type="common">Yeast</name>
    <name type="synonym">Candida kefyr</name>
    <dbReference type="NCBI Taxonomy" id="1003335"/>
    <lineage>
        <taxon>Eukaryota</taxon>
        <taxon>Fungi</taxon>
        <taxon>Dikarya</taxon>
        <taxon>Ascomycota</taxon>
        <taxon>Saccharomycotina</taxon>
        <taxon>Saccharomycetes</taxon>
        <taxon>Saccharomycetales</taxon>
        <taxon>Saccharomycetaceae</taxon>
        <taxon>Kluyveromyces</taxon>
    </lineage>
</organism>
<accession>W0THQ2</accession>
<dbReference type="VEuPathDB" id="FungiDB:KLMA_60368"/>